<dbReference type="GO" id="GO:0005524">
    <property type="term" value="F:ATP binding"/>
    <property type="evidence" value="ECO:0007669"/>
    <property type="project" value="UniProtKB-KW"/>
</dbReference>
<dbReference type="GO" id="GO:0004674">
    <property type="term" value="F:protein serine/threonine kinase activity"/>
    <property type="evidence" value="ECO:0007669"/>
    <property type="project" value="UniProtKB-EC"/>
</dbReference>
<name>A0A835TNM3_9PASS</name>
<feature type="domain" description="Protein kinase" evidence="5">
    <location>
        <begin position="192"/>
        <end position="510"/>
    </location>
</feature>
<proteinExistence type="inferred from homology"/>
<feature type="non-terminal residue" evidence="6">
    <location>
        <position position="510"/>
    </location>
</feature>
<keyword evidence="6" id="KW-0418">Kinase</keyword>
<evidence type="ECO:0000256" key="4">
    <source>
        <dbReference type="ARBA" id="ARBA00022840"/>
    </source>
</evidence>
<evidence type="ECO:0000313" key="6">
    <source>
        <dbReference type="EMBL" id="KAG0114181.1"/>
    </source>
</evidence>
<reference evidence="6" key="1">
    <citation type="submission" date="2020-10" db="EMBL/GenBank/DDBJ databases">
        <title>Feather gene expression reveals the developmental basis of iridescence in African starlings.</title>
        <authorList>
            <person name="Rubenstein D.R."/>
        </authorList>
    </citation>
    <scope>NUCLEOTIDE SEQUENCE</scope>
    <source>
        <strain evidence="6">SS15</strain>
        <tissue evidence="6">Liver</tissue>
    </source>
</reference>
<dbReference type="Gene3D" id="1.10.510.10">
    <property type="entry name" value="Transferase(Phosphotransferase) domain 1"/>
    <property type="match status" value="1"/>
</dbReference>
<evidence type="ECO:0000313" key="7">
    <source>
        <dbReference type="EMBL" id="KAI1239676.1"/>
    </source>
</evidence>
<reference evidence="7" key="3">
    <citation type="submission" date="2022-01" db="EMBL/GenBank/DDBJ databases">
        <authorList>
            <person name="Rubenstein D.R."/>
        </authorList>
    </citation>
    <scope>NUCLEOTIDE SEQUENCE</scope>
    <source>
        <strain evidence="7">SS15</strain>
        <tissue evidence="7">Liver</tissue>
    </source>
</reference>
<dbReference type="InterPro" id="IPR011009">
    <property type="entry name" value="Kinase-like_dom_sf"/>
</dbReference>
<reference evidence="7 8" key="2">
    <citation type="journal article" date="2021" name="J. Hered.">
        <title>Feather Gene Expression Elucidates the Developmental Basis of Plumage Iridescence in African Starlings.</title>
        <authorList>
            <person name="Rubenstein D.R."/>
            <person name="Corvelo A."/>
            <person name="MacManes M.D."/>
            <person name="Maia R."/>
            <person name="Narzisi G."/>
            <person name="Rousaki A."/>
            <person name="Vandenabeele P."/>
            <person name="Shawkey M.D."/>
            <person name="Solomon J."/>
        </authorList>
    </citation>
    <scope>NUCLEOTIDE SEQUENCE [LARGE SCALE GENOMIC DNA]</scope>
    <source>
        <strain evidence="7">SS15</strain>
    </source>
</reference>
<dbReference type="InterPro" id="IPR051931">
    <property type="entry name" value="PAK3-like"/>
</dbReference>
<dbReference type="AlphaFoldDB" id="A0A835TNM3"/>
<evidence type="ECO:0000313" key="8">
    <source>
        <dbReference type="Proteomes" id="UP000618051"/>
    </source>
</evidence>
<evidence type="ECO:0000256" key="1">
    <source>
        <dbReference type="ARBA" id="ARBA00008874"/>
    </source>
</evidence>
<dbReference type="EMBL" id="JADDUC020000004">
    <property type="protein sequence ID" value="KAI1239676.1"/>
    <property type="molecule type" value="Genomic_DNA"/>
</dbReference>
<keyword evidence="6" id="KW-0808">Transferase</keyword>
<evidence type="ECO:0000256" key="3">
    <source>
        <dbReference type="ARBA" id="ARBA00022741"/>
    </source>
</evidence>
<organism evidence="6">
    <name type="scientific">Lamprotornis superbus</name>
    <dbReference type="NCBI Taxonomy" id="245042"/>
    <lineage>
        <taxon>Eukaryota</taxon>
        <taxon>Metazoa</taxon>
        <taxon>Chordata</taxon>
        <taxon>Craniata</taxon>
        <taxon>Vertebrata</taxon>
        <taxon>Euteleostomi</taxon>
        <taxon>Archelosauria</taxon>
        <taxon>Archosauria</taxon>
        <taxon>Dinosauria</taxon>
        <taxon>Saurischia</taxon>
        <taxon>Theropoda</taxon>
        <taxon>Coelurosauria</taxon>
        <taxon>Aves</taxon>
        <taxon>Neognathae</taxon>
        <taxon>Neoaves</taxon>
        <taxon>Telluraves</taxon>
        <taxon>Australaves</taxon>
        <taxon>Passeriformes</taxon>
        <taxon>Sturnidae</taxon>
        <taxon>Lamprotornis</taxon>
    </lineage>
</organism>
<dbReference type="EC" id="2.7.11.1" evidence="2"/>
<dbReference type="EMBL" id="JADDUC010000328">
    <property type="protein sequence ID" value="KAG0114181.1"/>
    <property type="molecule type" value="Genomic_DNA"/>
</dbReference>
<comment type="caution">
    <text evidence="6">The sequence shown here is derived from an EMBL/GenBank/DDBJ whole genome shotgun (WGS) entry which is preliminary data.</text>
</comment>
<dbReference type="InterPro" id="IPR008271">
    <property type="entry name" value="Ser/Thr_kinase_AS"/>
</dbReference>
<dbReference type="Pfam" id="PF00069">
    <property type="entry name" value="Pkinase"/>
    <property type="match status" value="1"/>
</dbReference>
<dbReference type="PROSITE" id="PS50011">
    <property type="entry name" value="PROTEIN_KINASE_DOM"/>
    <property type="match status" value="1"/>
</dbReference>
<dbReference type="PANTHER" id="PTHR45832">
    <property type="entry name" value="SERINE/THREONINE-PROTEIN KINASE SAMKA-RELATED-RELATED"/>
    <property type="match status" value="1"/>
</dbReference>
<keyword evidence="4" id="KW-0067">ATP-binding</keyword>
<gene>
    <name evidence="7" type="ORF">IHE44_0011100</name>
    <name evidence="6" type="ORF">IHE44_008650</name>
</gene>
<protein>
    <recommendedName>
        <fullName evidence="2">non-specific serine/threonine protein kinase</fullName>
        <ecNumber evidence="2">2.7.11.1</ecNumber>
    </recommendedName>
</protein>
<dbReference type="SUPFAM" id="SSF56112">
    <property type="entry name" value="Protein kinase-like (PK-like)"/>
    <property type="match status" value="1"/>
</dbReference>
<evidence type="ECO:0000256" key="2">
    <source>
        <dbReference type="ARBA" id="ARBA00012513"/>
    </source>
</evidence>
<keyword evidence="3" id="KW-0547">Nucleotide-binding</keyword>
<sequence length="510" mass="56757">MPEGRRGGQRFLSEQDALTRSQLLKQRWSIRECGQFLISFLLEVEVLASHLPAREDFQQMTGNEEPQGWRDARELSQLEMLQNFTGSSIEPAAAAAVAVSSEGAFAPPPEEWSPGTAWLMASADRAAAQQQEIEDDFPVLQRTMVNMENPMTQYVEVEFIGNRLPPSRLFSWWPAIPITSDHILITSGSPEVALETDKGVGDRGRLEKERWDRGLGLALALALLMEWKEDGQCSDLESPLPSQRQEPRSLLSDIALLRSHFILLPPGTLPSATTDTVLPISHSSPCCQSLACSKNKNPNVVNYLEKRWVGRDYLVDKQFWLVMQYMDGGTLRDAINETHMSEKEIAAVSREVRDPTLDFLHSNLVIYQDVKSCNTLLRSNSSVELDQYIFSQGQHSKHVGCGTALSDCQLLKNGVSGSAGAPAVNSDFGLSAKLTPEQSRWSSWTYGLGGIEMVEQEVPYWNQTPVSPQLPIATGGRPKLQQPKLFSPLLRDFLSCCLQTDEARRWSAPA</sequence>
<evidence type="ECO:0000259" key="5">
    <source>
        <dbReference type="PROSITE" id="PS50011"/>
    </source>
</evidence>
<dbReference type="InterPro" id="IPR000719">
    <property type="entry name" value="Prot_kinase_dom"/>
</dbReference>
<dbReference type="Proteomes" id="UP000618051">
    <property type="component" value="Unassembled WGS sequence"/>
</dbReference>
<dbReference type="SMART" id="SM00220">
    <property type="entry name" value="S_TKc"/>
    <property type="match status" value="1"/>
</dbReference>
<dbReference type="PANTHER" id="PTHR45832:SF22">
    <property type="entry name" value="SERINE_THREONINE-PROTEIN KINASE SAMKA-RELATED"/>
    <property type="match status" value="1"/>
</dbReference>
<dbReference type="PROSITE" id="PS00108">
    <property type="entry name" value="PROTEIN_KINASE_ST"/>
    <property type="match status" value="1"/>
</dbReference>
<comment type="similarity">
    <text evidence="1">Belongs to the protein kinase superfamily. STE Ser/Thr protein kinase family. STE20 subfamily.</text>
</comment>
<keyword evidence="8" id="KW-1185">Reference proteome</keyword>
<accession>A0A835TNM3</accession>